<proteinExistence type="predicted"/>
<comment type="caution">
    <text evidence="1">The sequence shown here is derived from an EMBL/GenBank/DDBJ whole genome shotgun (WGS) entry which is preliminary data.</text>
</comment>
<dbReference type="RefSeq" id="WP_276641586.1">
    <property type="nucleotide sequence ID" value="NZ_JAAZCD010000035.1"/>
</dbReference>
<evidence type="ECO:0000313" key="1">
    <source>
        <dbReference type="EMBL" id="NLD30939.1"/>
    </source>
</evidence>
<reference evidence="1 2" key="1">
    <citation type="journal article" date="2020" name="Biotechnol. Biofuels">
        <title>New insights from the biogas microbiome by comprehensive genome-resolved metagenomics of nearly 1600 species originating from multiple anaerobic digesters.</title>
        <authorList>
            <person name="Campanaro S."/>
            <person name="Treu L."/>
            <person name="Rodriguez-R L.M."/>
            <person name="Kovalovszki A."/>
            <person name="Ziels R.M."/>
            <person name="Maus I."/>
            <person name="Zhu X."/>
            <person name="Kougias P.G."/>
            <person name="Basile A."/>
            <person name="Luo G."/>
            <person name="Schluter A."/>
            <person name="Konstantinidis K.T."/>
            <person name="Angelidaki I."/>
        </authorList>
    </citation>
    <scope>NUCLEOTIDE SEQUENCE [LARGE SCALE GENOMIC DNA]</scope>
    <source>
        <strain evidence="1">AS07pgkLD_105</strain>
    </source>
</reference>
<evidence type="ECO:0000313" key="2">
    <source>
        <dbReference type="Proteomes" id="UP000589373"/>
    </source>
</evidence>
<accession>A0A847D2A0</accession>
<dbReference type="AlphaFoldDB" id="A0A847D2A0"/>
<protein>
    <submittedName>
        <fullName evidence="1">Uncharacterized protein</fullName>
    </submittedName>
</protein>
<dbReference type="Proteomes" id="UP000589373">
    <property type="component" value="Unassembled WGS sequence"/>
</dbReference>
<dbReference type="EMBL" id="JAAZCD010000035">
    <property type="protein sequence ID" value="NLD30939.1"/>
    <property type="molecule type" value="Genomic_DNA"/>
</dbReference>
<name>A0A847D2A0_9LACT</name>
<organism evidence="1 2">
    <name type="scientific">Trichococcus flocculiformis</name>
    <dbReference type="NCBI Taxonomy" id="82803"/>
    <lineage>
        <taxon>Bacteria</taxon>
        <taxon>Bacillati</taxon>
        <taxon>Bacillota</taxon>
        <taxon>Bacilli</taxon>
        <taxon>Lactobacillales</taxon>
        <taxon>Carnobacteriaceae</taxon>
        <taxon>Trichococcus</taxon>
    </lineage>
</organism>
<sequence>MAFQDMLDNLDTSALRAKSSVGLASQNIYIKRNTEYLVNKYKTTIPSNAVSVQITVRRAATREKLMEITTTKKHTDAFPNQVRHFSYLY</sequence>
<gene>
    <name evidence="1" type="ORF">GX662_01570</name>
</gene>